<name>A0A9W8WAC3_9HYPO</name>
<dbReference type="SUPFAM" id="SSF57959">
    <property type="entry name" value="Leucine zipper domain"/>
    <property type="match status" value="1"/>
</dbReference>
<dbReference type="InterPro" id="IPR051027">
    <property type="entry name" value="bZIP_transcription_factors"/>
</dbReference>
<gene>
    <name evidence="6" type="ORF">N0V84_007243</name>
</gene>
<evidence type="ECO:0000256" key="3">
    <source>
        <dbReference type="ARBA" id="ARBA00023163"/>
    </source>
</evidence>
<dbReference type="Gene3D" id="1.20.5.170">
    <property type="match status" value="1"/>
</dbReference>
<dbReference type="OrthoDB" id="295274at2759"/>
<keyword evidence="3" id="KW-0804">Transcription</keyword>
<dbReference type="GO" id="GO:0005634">
    <property type="term" value="C:nucleus"/>
    <property type="evidence" value="ECO:0007669"/>
    <property type="project" value="UniProtKB-SubCell"/>
</dbReference>
<accession>A0A9W8WAC3</accession>
<feature type="compositionally biased region" description="Polar residues" evidence="5">
    <location>
        <begin position="78"/>
        <end position="100"/>
    </location>
</feature>
<dbReference type="CDD" id="cd14687">
    <property type="entry name" value="bZIP_ATF2"/>
    <property type="match status" value="1"/>
</dbReference>
<evidence type="ECO:0000313" key="7">
    <source>
        <dbReference type="Proteomes" id="UP001140502"/>
    </source>
</evidence>
<evidence type="ECO:0000256" key="1">
    <source>
        <dbReference type="ARBA" id="ARBA00004123"/>
    </source>
</evidence>
<dbReference type="PANTHER" id="PTHR19304">
    <property type="entry name" value="CYCLIC-AMP RESPONSE ELEMENT BINDING PROTEIN"/>
    <property type="match status" value="1"/>
</dbReference>
<dbReference type="InterPro" id="IPR046347">
    <property type="entry name" value="bZIP_sf"/>
</dbReference>
<sequence length="258" mass="29046">MGDTAMSASANQQPSWGQWWSADAFTLPVSFEGPDAVQSYCPQGDVQYSDFSPSQSIGFSPDWAKFSNTHEYPVPPSISESPLPEQSPSASESRRGSVSTLPDKKKRRRSTAKRTTAKSPGRGSNRKNKSQATAEEWPQESKSRRAQYTNTDGSASSEQVGDKYSRLVQERNRVASNKFRIKKREDAKRLKADEEDMERINRDLSSCVADLTLEVYQLKIRLLQHTDCDCALIQSYISNEAQRYIQDLDDENHPGHKC</sequence>
<comment type="caution">
    <text evidence="6">The sequence shown here is derived from an EMBL/GenBank/DDBJ whole genome shotgun (WGS) entry which is preliminary data.</text>
</comment>
<evidence type="ECO:0000256" key="4">
    <source>
        <dbReference type="ARBA" id="ARBA00023242"/>
    </source>
</evidence>
<feature type="region of interest" description="Disordered" evidence="5">
    <location>
        <begin position="59"/>
        <end position="166"/>
    </location>
</feature>
<dbReference type="AlphaFoldDB" id="A0A9W8WAC3"/>
<dbReference type="EMBL" id="JAPEUR010000156">
    <property type="protein sequence ID" value="KAJ4317644.1"/>
    <property type="molecule type" value="Genomic_DNA"/>
</dbReference>
<feature type="compositionally biased region" description="Basic residues" evidence="5">
    <location>
        <begin position="104"/>
        <end position="116"/>
    </location>
</feature>
<organism evidence="6 7">
    <name type="scientific">Fusarium piperis</name>
    <dbReference type="NCBI Taxonomy" id="1435070"/>
    <lineage>
        <taxon>Eukaryota</taxon>
        <taxon>Fungi</taxon>
        <taxon>Dikarya</taxon>
        <taxon>Ascomycota</taxon>
        <taxon>Pezizomycotina</taxon>
        <taxon>Sordariomycetes</taxon>
        <taxon>Hypocreomycetidae</taxon>
        <taxon>Hypocreales</taxon>
        <taxon>Nectriaceae</taxon>
        <taxon>Fusarium</taxon>
        <taxon>Fusarium solani species complex</taxon>
    </lineage>
</organism>
<evidence type="ECO:0008006" key="8">
    <source>
        <dbReference type="Google" id="ProtNLM"/>
    </source>
</evidence>
<protein>
    <recommendedName>
        <fullName evidence="8">BZIP domain-containing protein</fullName>
    </recommendedName>
</protein>
<keyword evidence="2" id="KW-0805">Transcription regulation</keyword>
<dbReference type="GO" id="GO:0003700">
    <property type="term" value="F:DNA-binding transcription factor activity"/>
    <property type="evidence" value="ECO:0007669"/>
    <property type="project" value="InterPro"/>
</dbReference>
<evidence type="ECO:0000313" key="6">
    <source>
        <dbReference type="EMBL" id="KAJ4317644.1"/>
    </source>
</evidence>
<keyword evidence="4" id="KW-0539">Nucleus</keyword>
<comment type="subcellular location">
    <subcellularLocation>
        <location evidence="1">Nucleus</location>
    </subcellularLocation>
</comment>
<feature type="compositionally biased region" description="Polar residues" evidence="5">
    <location>
        <begin position="146"/>
        <end position="159"/>
    </location>
</feature>
<keyword evidence="7" id="KW-1185">Reference proteome</keyword>
<proteinExistence type="predicted"/>
<evidence type="ECO:0000256" key="5">
    <source>
        <dbReference type="SAM" id="MobiDB-lite"/>
    </source>
</evidence>
<evidence type="ECO:0000256" key="2">
    <source>
        <dbReference type="ARBA" id="ARBA00023015"/>
    </source>
</evidence>
<dbReference type="Proteomes" id="UP001140502">
    <property type="component" value="Unassembled WGS sequence"/>
</dbReference>
<reference evidence="6" key="1">
    <citation type="submission" date="2022-10" db="EMBL/GenBank/DDBJ databases">
        <title>Tapping the CABI collections for fungal endophytes: first genome assemblies for Collariella, Neodidymelliopsis, Ascochyta clinopodiicola, Didymella pomorum, Didymosphaeria variabile, Neocosmospora piperis and Neocucurbitaria cava.</title>
        <authorList>
            <person name="Hill R."/>
        </authorList>
    </citation>
    <scope>NUCLEOTIDE SEQUENCE</scope>
    <source>
        <strain evidence="6">IMI 366586</strain>
    </source>
</reference>